<dbReference type="GO" id="GO:0004805">
    <property type="term" value="F:trehalose-phosphatase activity"/>
    <property type="evidence" value="ECO:0007669"/>
    <property type="project" value="TreeGrafter"/>
</dbReference>
<dbReference type="InterPro" id="IPR001830">
    <property type="entry name" value="Glyco_trans_20"/>
</dbReference>
<dbReference type="PANTHER" id="PTHR10788">
    <property type="entry name" value="TREHALOSE-6-PHOSPHATE SYNTHASE"/>
    <property type="match status" value="1"/>
</dbReference>
<keyword evidence="1" id="KW-0328">Glycosyltransferase</keyword>
<dbReference type="Pfam" id="PF00982">
    <property type="entry name" value="Glyco_transf_20"/>
    <property type="match status" value="1"/>
</dbReference>
<dbReference type="PANTHER" id="PTHR10788:SF75">
    <property type="entry name" value="SYNTHASE SUBUNIT OF TREHALOSE-6-PHOSPHATE SYNTHASE_PHOSPHATASE COMPLEX (EUROFUNG)"/>
    <property type="match status" value="1"/>
</dbReference>
<evidence type="ECO:0000313" key="4">
    <source>
        <dbReference type="Proteomes" id="UP001219355"/>
    </source>
</evidence>
<reference evidence="3" key="1">
    <citation type="submission" date="2023-03" db="EMBL/GenBank/DDBJ databases">
        <title>Emydomyces testavorans Genome Sequence.</title>
        <authorList>
            <person name="Hoyer L."/>
        </authorList>
    </citation>
    <scope>NUCLEOTIDE SEQUENCE</scope>
    <source>
        <strain evidence="3">16-2883</strain>
    </source>
</reference>
<dbReference type="AlphaFoldDB" id="A0AAF0IFC3"/>
<dbReference type="EMBL" id="CP120627">
    <property type="protein sequence ID" value="WEW54777.1"/>
    <property type="molecule type" value="Genomic_DNA"/>
</dbReference>
<keyword evidence="4" id="KW-1185">Reference proteome</keyword>
<proteinExistence type="predicted"/>
<dbReference type="GO" id="GO:0005946">
    <property type="term" value="C:alpha,alpha-trehalose-phosphate synthase complex (UDP-forming)"/>
    <property type="evidence" value="ECO:0007669"/>
    <property type="project" value="TreeGrafter"/>
</dbReference>
<dbReference type="GO" id="GO:0005829">
    <property type="term" value="C:cytosol"/>
    <property type="evidence" value="ECO:0007669"/>
    <property type="project" value="TreeGrafter"/>
</dbReference>
<dbReference type="GO" id="GO:0003825">
    <property type="term" value="F:alpha,alpha-trehalose-phosphate synthase (UDP-forming) activity"/>
    <property type="evidence" value="ECO:0007669"/>
    <property type="project" value="TreeGrafter"/>
</dbReference>
<dbReference type="SUPFAM" id="SSF53756">
    <property type="entry name" value="UDP-Glycosyltransferase/glycogen phosphorylase"/>
    <property type="match status" value="1"/>
</dbReference>
<dbReference type="CDD" id="cd03788">
    <property type="entry name" value="GT20_TPS"/>
    <property type="match status" value="1"/>
</dbReference>
<protein>
    <submittedName>
        <fullName evidence="3">Trehalose-6-phosphate synthase</fullName>
    </submittedName>
</protein>
<evidence type="ECO:0000256" key="1">
    <source>
        <dbReference type="ARBA" id="ARBA00022676"/>
    </source>
</evidence>
<name>A0AAF0IFC3_9EURO</name>
<organism evidence="3 4">
    <name type="scientific">Emydomyces testavorans</name>
    <dbReference type="NCBI Taxonomy" id="2070801"/>
    <lineage>
        <taxon>Eukaryota</taxon>
        <taxon>Fungi</taxon>
        <taxon>Dikarya</taxon>
        <taxon>Ascomycota</taxon>
        <taxon>Pezizomycotina</taxon>
        <taxon>Eurotiomycetes</taxon>
        <taxon>Eurotiomycetidae</taxon>
        <taxon>Onygenales</taxon>
        <taxon>Nannizziopsiaceae</taxon>
        <taxon>Emydomyces</taxon>
    </lineage>
</organism>
<dbReference type="GO" id="GO:0034605">
    <property type="term" value="P:cellular response to heat"/>
    <property type="evidence" value="ECO:0007669"/>
    <property type="project" value="TreeGrafter"/>
</dbReference>
<sequence>MAEGKSEKSSKKGPELLVVSNRLPVSIKRKDDGSYETSVSSGGLVSSLSGLSGNFSFQWFGWTGIEIPDEEKQTVEKLLAKDGAIPVFFDKQLADDHYNGFASLCFFPPIYVLVELKPSDNGSTLDSILWPVLHYQPGVVQFNEEWWKAYRKVNQLFATQVAEAASDGDLIWVHDYHLMLLPKLLRTELKNRGKSAKIGFSLHTPFPVAEIYRTLPTSHEVLEGLLYADLLGFHTEDYVQHFKEACSSILDVSADGDKLHYNGRDARVGKFVVGIDPQRFKEVLDSDKVRNRIAELDKKYEGIVRVVGVDRLDYIKGLPQKLRGFECLLREHPEMVGKIVLIQIAVPSREDVPEYQELETEIQTIVGAINGQYGKPDYVPIVYVHQSVPFDELTALYAASDICLLTSTRDGMNLVAAEYTVCQDQRNGVLLLSEFAGTSVYFFEGSIQFNPLNAHEIADALYTAAKMNTEERVRQHKNLMEFINSHTSTHWGKSFVEALSAV</sequence>
<dbReference type="FunFam" id="3.40.50.2000:FF:000010">
    <property type="entry name" value="Alpha,alpha-trehalose-phosphate synthase"/>
    <property type="match status" value="1"/>
</dbReference>
<keyword evidence="2" id="KW-0808">Transferase</keyword>
<dbReference type="Gene3D" id="3.40.50.2000">
    <property type="entry name" value="Glycogen Phosphorylase B"/>
    <property type="match status" value="2"/>
</dbReference>
<evidence type="ECO:0000256" key="2">
    <source>
        <dbReference type="ARBA" id="ARBA00022679"/>
    </source>
</evidence>
<accession>A0AAF0IFC3</accession>
<dbReference type="Proteomes" id="UP001219355">
    <property type="component" value="Chromosome 1"/>
</dbReference>
<gene>
    <name evidence="3" type="ORF">PRK78_000202</name>
</gene>
<dbReference type="GO" id="GO:0005992">
    <property type="term" value="P:trehalose biosynthetic process"/>
    <property type="evidence" value="ECO:0007669"/>
    <property type="project" value="InterPro"/>
</dbReference>
<evidence type="ECO:0000313" key="3">
    <source>
        <dbReference type="EMBL" id="WEW54777.1"/>
    </source>
</evidence>